<proteinExistence type="predicted"/>
<dbReference type="RefSeq" id="WP_074879879.1">
    <property type="nucleotide sequence ID" value="NZ_FOXI01000015.1"/>
</dbReference>
<feature type="domain" description="Glycosyl transferase family 1" evidence="3">
    <location>
        <begin position="207"/>
        <end position="365"/>
    </location>
</feature>
<reference evidence="6" key="1">
    <citation type="submission" date="2016-10" db="EMBL/GenBank/DDBJ databases">
        <authorList>
            <person name="Varghese N."/>
            <person name="Submissions S."/>
        </authorList>
    </citation>
    <scope>NUCLEOTIDE SEQUENCE [LARGE SCALE GENOMIC DNA]</scope>
    <source>
        <strain evidence="6">CGMCC 1.10329</strain>
    </source>
</reference>
<keyword evidence="2 5" id="KW-0808">Transferase</keyword>
<accession>A0A1I5UZW1</accession>
<gene>
    <name evidence="5" type="ORF">SAMN05216277_11547</name>
</gene>
<dbReference type="AlphaFoldDB" id="A0A1I5UZW1"/>
<dbReference type="OrthoDB" id="132546at2157"/>
<evidence type="ECO:0000259" key="4">
    <source>
        <dbReference type="Pfam" id="PF13579"/>
    </source>
</evidence>
<protein>
    <submittedName>
        <fullName evidence="5">Glycosyltransferase involved in cell wall bisynthesis</fullName>
    </submittedName>
</protein>
<dbReference type="PANTHER" id="PTHR12526:SF629">
    <property type="entry name" value="TEICHURONIC ACID BIOSYNTHESIS GLYCOSYLTRANSFERASE TUAH-RELATED"/>
    <property type="match status" value="1"/>
</dbReference>
<sequence>MITNQKYEPDIRIRREAEGLVEAGHEVHVACKGQYNSEPSGELNGVEITRICANSKILHNIAERVYAATLFQPVWLLKLREILENDAYDLVYYHDIEHAKLATTLANWYNLPVVADLHEMYPQSAELWRESLSLTSRLDPKVLFTPKSRLKRLERFAVTHADGLITVSGELLDYFIERYDFEGISGVVRNVPDLDRLDRMEVEDLDYEDDFIISYIGGFTPQRGIGIAIESMPQILRSVPDARLLLVGDGEKNFVSSLQRQCEELGISDRVEFTGWVDFESVRTYYDASDVTLVPDSSDYALPNKFFQSMAFRTPVVVNNHPSMRRIVNEYEVGLTFNEEKQLAEVLIDLAQSPETVSEMGVQGRDLVERRYNFEQESKTIDQIVRTVAQSRGSSSNTSQHIHN</sequence>
<name>A0A1I5UZW1_9EURY</name>
<keyword evidence="1" id="KW-0328">Glycosyltransferase</keyword>
<dbReference type="InterPro" id="IPR001296">
    <property type="entry name" value="Glyco_trans_1"/>
</dbReference>
<dbReference type="PANTHER" id="PTHR12526">
    <property type="entry name" value="GLYCOSYLTRANSFERASE"/>
    <property type="match status" value="1"/>
</dbReference>
<dbReference type="CDD" id="cd03794">
    <property type="entry name" value="GT4_WbuB-like"/>
    <property type="match status" value="1"/>
</dbReference>
<evidence type="ECO:0000259" key="3">
    <source>
        <dbReference type="Pfam" id="PF00534"/>
    </source>
</evidence>
<dbReference type="Proteomes" id="UP000183769">
    <property type="component" value="Unassembled WGS sequence"/>
</dbReference>
<evidence type="ECO:0000256" key="1">
    <source>
        <dbReference type="ARBA" id="ARBA00022676"/>
    </source>
</evidence>
<dbReference type="InterPro" id="IPR028098">
    <property type="entry name" value="Glyco_trans_4-like_N"/>
</dbReference>
<dbReference type="GO" id="GO:0016757">
    <property type="term" value="F:glycosyltransferase activity"/>
    <property type="evidence" value="ECO:0007669"/>
    <property type="project" value="UniProtKB-KW"/>
</dbReference>
<feature type="domain" description="Glycosyltransferase subfamily 4-like N-terminal" evidence="4">
    <location>
        <begin position="12"/>
        <end position="178"/>
    </location>
</feature>
<organism evidence="5 6">
    <name type="scientific">Halolamina pelagica</name>
    <dbReference type="NCBI Taxonomy" id="699431"/>
    <lineage>
        <taxon>Archaea</taxon>
        <taxon>Methanobacteriati</taxon>
        <taxon>Methanobacteriota</taxon>
        <taxon>Stenosarchaea group</taxon>
        <taxon>Halobacteria</taxon>
        <taxon>Halobacteriales</taxon>
        <taxon>Haloferacaceae</taxon>
    </lineage>
</organism>
<dbReference type="Pfam" id="PF00534">
    <property type="entry name" value="Glycos_transf_1"/>
    <property type="match status" value="1"/>
</dbReference>
<evidence type="ECO:0000256" key="2">
    <source>
        <dbReference type="ARBA" id="ARBA00022679"/>
    </source>
</evidence>
<dbReference type="Pfam" id="PF13579">
    <property type="entry name" value="Glyco_trans_4_4"/>
    <property type="match status" value="1"/>
</dbReference>
<evidence type="ECO:0000313" key="5">
    <source>
        <dbReference type="EMBL" id="SFQ00759.1"/>
    </source>
</evidence>
<keyword evidence="6" id="KW-1185">Reference proteome</keyword>
<dbReference type="EMBL" id="FOXI01000015">
    <property type="protein sequence ID" value="SFQ00759.1"/>
    <property type="molecule type" value="Genomic_DNA"/>
</dbReference>
<dbReference type="Gene3D" id="3.40.50.2000">
    <property type="entry name" value="Glycogen Phosphorylase B"/>
    <property type="match status" value="2"/>
</dbReference>
<dbReference type="SUPFAM" id="SSF53756">
    <property type="entry name" value="UDP-Glycosyltransferase/glycogen phosphorylase"/>
    <property type="match status" value="1"/>
</dbReference>
<evidence type="ECO:0000313" key="6">
    <source>
        <dbReference type="Proteomes" id="UP000183769"/>
    </source>
</evidence>